<dbReference type="Gene3D" id="3.40.190.10">
    <property type="entry name" value="Periplasmic binding protein-like II"/>
    <property type="match status" value="2"/>
</dbReference>
<dbReference type="OrthoDB" id="6383793at2"/>
<gene>
    <name evidence="2" type="ordered locus">Sde_2361</name>
</gene>
<sequence>MRNTRTLTLLPLLLALCICGGAMAAELKVNKVNGAKEELIYSILELALAKVDPETKPKQLKDELPLGRLAKAVENNTIDIMWAGSSADYDNRLLAIRIPLLKGLLGHRVFIIKPENQPKFDSVKTLEDLAKLQAGLNSRWGSTRVLKNAGLDVVESTSYENLFHMLDSGRFDFYPRAVHEPWVELQDRPELNLAIEKNILIIYPYAMHFYVKKNNRPLKDFIEKGLEMAIADGSFDELFFNNPMIKKAIEDTGFQRRTIIRIPNPFLHPDTPLQRKELWLDVEKL</sequence>
<keyword evidence="1" id="KW-0732">Signal</keyword>
<protein>
    <submittedName>
        <fullName evidence="2">Uncharacterized protein</fullName>
    </submittedName>
</protein>
<dbReference type="SUPFAM" id="SSF53850">
    <property type="entry name" value="Periplasmic binding protein-like II"/>
    <property type="match status" value="1"/>
</dbReference>
<proteinExistence type="predicted"/>
<feature type="signal peptide" evidence="1">
    <location>
        <begin position="1"/>
        <end position="24"/>
    </location>
</feature>
<dbReference type="AlphaFoldDB" id="Q21I58"/>
<evidence type="ECO:0000313" key="3">
    <source>
        <dbReference type="Proteomes" id="UP000001947"/>
    </source>
</evidence>
<dbReference type="KEGG" id="sde:Sde_2361"/>
<evidence type="ECO:0000313" key="2">
    <source>
        <dbReference type="EMBL" id="ABD81621.1"/>
    </source>
</evidence>
<dbReference type="HOGENOM" id="CLU_066015_1_0_6"/>
<dbReference type="eggNOG" id="COG0834">
    <property type="taxonomic scope" value="Bacteria"/>
</dbReference>
<evidence type="ECO:0000256" key="1">
    <source>
        <dbReference type="SAM" id="SignalP"/>
    </source>
</evidence>
<accession>Q21I58</accession>
<feature type="chain" id="PRO_5004200078" evidence="1">
    <location>
        <begin position="25"/>
        <end position="285"/>
    </location>
</feature>
<organism evidence="2 3">
    <name type="scientific">Saccharophagus degradans (strain 2-40 / ATCC 43961 / DSM 17024)</name>
    <dbReference type="NCBI Taxonomy" id="203122"/>
    <lineage>
        <taxon>Bacteria</taxon>
        <taxon>Pseudomonadati</taxon>
        <taxon>Pseudomonadota</taxon>
        <taxon>Gammaproteobacteria</taxon>
        <taxon>Cellvibrionales</taxon>
        <taxon>Cellvibrionaceae</taxon>
        <taxon>Saccharophagus</taxon>
    </lineage>
</organism>
<name>Q21I58_SACD2</name>
<dbReference type="STRING" id="203122.Sde_2361"/>
<keyword evidence="3" id="KW-1185">Reference proteome</keyword>
<dbReference type="EMBL" id="CP000282">
    <property type="protein sequence ID" value="ABD81621.1"/>
    <property type="molecule type" value="Genomic_DNA"/>
</dbReference>
<reference evidence="2 3" key="1">
    <citation type="journal article" date="2008" name="PLoS Genet.">
        <title>Complete genome sequence of the complex carbohydrate-degrading marine bacterium, Saccharophagus degradans strain 2-40 T.</title>
        <authorList>
            <person name="Weiner R.M."/>
            <person name="Taylor L.E.II."/>
            <person name="Henrissat B."/>
            <person name="Hauser L."/>
            <person name="Land M."/>
            <person name="Coutinho P.M."/>
            <person name="Rancurel C."/>
            <person name="Saunders E.H."/>
            <person name="Longmire A.G."/>
            <person name="Zhang H."/>
            <person name="Bayer E.A."/>
            <person name="Gilbert H.J."/>
            <person name="Larimer F."/>
            <person name="Zhulin I.B."/>
            <person name="Ekborg N.A."/>
            <person name="Lamed R."/>
            <person name="Richardson P.M."/>
            <person name="Borovok I."/>
            <person name="Hutcheson S."/>
        </authorList>
    </citation>
    <scope>NUCLEOTIDE SEQUENCE [LARGE SCALE GENOMIC DNA]</scope>
    <source>
        <strain evidence="3">2-40 / ATCC 43961 / DSM 17024</strain>
    </source>
</reference>
<dbReference type="Proteomes" id="UP000001947">
    <property type="component" value="Chromosome"/>
</dbReference>